<name>A0AAX4JVQ5_9TREE</name>
<proteinExistence type="inferred from homology"/>
<evidence type="ECO:0000256" key="2">
    <source>
        <dbReference type="SAM" id="MobiDB-lite"/>
    </source>
</evidence>
<dbReference type="GeneID" id="91094977"/>
<feature type="compositionally biased region" description="Low complexity" evidence="2">
    <location>
        <begin position="513"/>
        <end position="531"/>
    </location>
</feature>
<dbReference type="GO" id="GO:0005739">
    <property type="term" value="C:mitochondrion"/>
    <property type="evidence" value="ECO:0007669"/>
    <property type="project" value="UniProtKB-ARBA"/>
</dbReference>
<dbReference type="AlphaFoldDB" id="A0AAX4JVQ5"/>
<dbReference type="RefSeq" id="XP_066076147.1">
    <property type="nucleotide sequence ID" value="XM_066220050.1"/>
</dbReference>
<dbReference type="Proteomes" id="UP001355207">
    <property type="component" value="Chromosome 5"/>
</dbReference>
<dbReference type="GO" id="GO:0070131">
    <property type="term" value="P:positive regulation of mitochondrial translation"/>
    <property type="evidence" value="ECO:0007669"/>
    <property type="project" value="TreeGrafter"/>
</dbReference>
<evidence type="ECO:0000259" key="3">
    <source>
        <dbReference type="Pfam" id="PF02582"/>
    </source>
</evidence>
<evidence type="ECO:0000256" key="1">
    <source>
        <dbReference type="ARBA" id="ARBA00008306"/>
    </source>
</evidence>
<keyword evidence="5" id="KW-1185">Reference proteome</keyword>
<protein>
    <recommendedName>
        <fullName evidence="3">DUF155 domain-containing protein</fullName>
    </recommendedName>
</protein>
<feature type="region of interest" description="Disordered" evidence="2">
    <location>
        <begin position="513"/>
        <end position="540"/>
    </location>
</feature>
<dbReference type="InterPro" id="IPR003734">
    <property type="entry name" value="DUF155"/>
</dbReference>
<organism evidence="4 5">
    <name type="scientific">Kwoniella dendrophila CBS 6074</name>
    <dbReference type="NCBI Taxonomy" id="1295534"/>
    <lineage>
        <taxon>Eukaryota</taxon>
        <taxon>Fungi</taxon>
        <taxon>Dikarya</taxon>
        <taxon>Basidiomycota</taxon>
        <taxon>Agaricomycotina</taxon>
        <taxon>Tremellomycetes</taxon>
        <taxon>Tremellales</taxon>
        <taxon>Cryptococcaceae</taxon>
        <taxon>Kwoniella</taxon>
    </lineage>
</organism>
<evidence type="ECO:0000313" key="4">
    <source>
        <dbReference type="EMBL" id="WWC89384.1"/>
    </source>
</evidence>
<comment type="similarity">
    <text evidence="1">Belongs to the RMD1/sif2 family.</text>
</comment>
<feature type="domain" description="DUF155" evidence="3">
    <location>
        <begin position="223"/>
        <end position="413"/>
    </location>
</feature>
<feature type="region of interest" description="Disordered" evidence="2">
    <location>
        <begin position="33"/>
        <end position="89"/>
    </location>
</feature>
<dbReference type="PANTHER" id="PTHR16255:SF1">
    <property type="entry name" value="REQUIRED FOR MEIOTIC NUCLEAR DIVISION PROTEIN 1 HOMOLOG"/>
    <property type="match status" value="1"/>
</dbReference>
<evidence type="ECO:0000313" key="5">
    <source>
        <dbReference type="Proteomes" id="UP001355207"/>
    </source>
</evidence>
<feature type="compositionally biased region" description="Low complexity" evidence="2">
    <location>
        <begin position="46"/>
        <end position="67"/>
    </location>
</feature>
<sequence length="565" mass="63458">MLSRSLRTLVQQAGPSRYRPVCAECLRPMITSRTTTKPLNSPPFGRNASSSSNGSRQNNNNNNNNNRTPKLPASHKPPKRRLEAASQPLRNVASNTRGPVLGCIAHTTAERYDLLALGGILRSLGIKWDEVPEGDRDRAFVISPWKGRNGAQRLIKSKDLKPINKLKLNGQEEDESKNHNSSILEWVENEEDDYTRDFENRYQSRNVQNQSDMGFGYGEKGEIWIFNNGSFVTWGLTEEEGRSFLREIIRKKGWNVEYGRLEAKEYEVEEVDFVVDPDAKTHILGNLILLGKPPKLSTFSPSPSLASLLARYTLSLSLSRSSSLSVLEDRLDNHIASVSILPRALQKTGRQPLDRKEVIRKMGELMTLRMAVNTSGGGLDDTPEFYWSEPELETYFDSIAAEFEIKERIDAFNKKLDYAQEVQSTLRALLTESSAHRMEIIIILLIAVEVVIVLIREGPELLHKVLESINELMGNNNSISKQFENLEMIEENLREIREKIPDIGLLASTSTSTSTLKSHSSSSDITSNKKSPINSEETISDQKKPDYGLVLMGAIFMLVVAGLNK</sequence>
<dbReference type="PANTHER" id="PTHR16255">
    <property type="entry name" value="REQUIRED FOR MEIOTIC NUCLEAR DIVISION PROTEIN 1 HOMOLOG"/>
    <property type="match status" value="1"/>
</dbReference>
<dbReference type="InterPro" id="IPR051624">
    <property type="entry name" value="RMD1/Sad1-interacting"/>
</dbReference>
<reference evidence="4 5" key="1">
    <citation type="submission" date="2024-01" db="EMBL/GenBank/DDBJ databases">
        <title>Comparative genomics of Cryptococcus and Kwoniella reveals pathogenesis evolution and contrasting modes of karyotype evolution via chromosome fusion or intercentromeric recombination.</title>
        <authorList>
            <person name="Coelho M.A."/>
            <person name="David-Palma M."/>
            <person name="Shea T."/>
            <person name="Bowers K."/>
            <person name="McGinley-Smith S."/>
            <person name="Mohammad A.W."/>
            <person name="Gnirke A."/>
            <person name="Yurkov A.M."/>
            <person name="Nowrousian M."/>
            <person name="Sun S."/>
            <person name="Cuomo C.A."/>
            <person name="Heitman J."/>
        </authorList>
    </citation>
    <scope>NUCLEOTIDE SEQUENCE [LARGE SCALE GENOMIC DNA]</scope>
    <source>
        <strain evidence="4 5">CBS 6074</strain>
    </source>
</reference>
<dbReference type="EMBL" id="CP144102">
    <property type="protein sequence ID" value="WWC89384.1"/>
    <property type="molecule type" value="Genomic_DNA"/>
</dbReference>
<dbReference type="Pfam" id="PF02582">
    <property type="entry name" value="DUF155"/>
    <property type="match status" value="1"/>
</dbReference>
<gene>
    <name evidence="4" type="ORF">L201_004307</name>
</gene>
<accession>A0AAX4JVQ5</accession>